<keyword evidence="2" id="KW-1185">Reference proteome</keyword>
<dbReference type="EMBL" id="CP015118">
    <property type="protein sequence ID" value="ARN23621.1"/>
    <property type="molecule type" value="Genomic_DNA"/>
</dbReference>
<name>A0A1W6LH72_9BURK</name>
<protein>
    <submittedName>
        <fullName evidence="1">Uncharacterized protein</fullName>
    </submittedName>
</protein>
<dbReference type="OrthoDB" id="8899430at2"/>
<evidence type="ECO:0000313" key="2">
    <source>
        <dbReference type="Proteomes" id="UP000193427"/>
    </source>
</evidence>
<dbReference type="Gene3D" id="3.10.450.610">
    <property type="match status" value="1"/>
</dbReference>
<dbReference type="Proteomes" id="UP000193427">
    <property type="component" value="Chromosome"/>
</dbReference>
<gene>
    <name evidence="1" type="ORF">A4W93_29050</name>
</gene>
<reference evidence="1 2" key="1">
    <citation type="submission" date="2016-04" db="EMBL/GenBank/DDBJ databases">
        <title>Complete genome sequence of natural rubber-degrading, novel Gram-negative bacterium, Rhizobacter gummiphilus strain NS21.</title>
        <authorList>
            <person name="Tabata M."/>
            <person name="Kasai D."/>
            <person name="Fukuda M."/>
        </authorList>
    </citation>
    <scope>NUCLEOTIDE SEQUENCE [LARGE SCALE GENOMIC DNA]</scope>
    <source>
        <strain evidence="1 2">NS21</strain>
    </source>
</reference>
<evidence type="ECO:0000313" key="1">
    <source>
        <dbReference type="EMBL" id="ARN23621.1"/>
    </source>
</evidence>
<accession>A0A1W6LH72</accession>
<dbReference type="AlphaFoldDB" id="A0A1W6LH72"/>
<organism evidence="1 2">
    <name type="scientific">Piscinibacter gummiphilus</name>
    <dbReference type="NCBI Taxonomy" id="946333"/>
    <lineage>
        <taxon>Bacteria</taxon>
        <taxon>Pseudomonadati</taxon>
        <taxon>Pseudomonadota</taxon>
        <taxon>Betaproteobacteria</taxon>
        <taxon>Burkholderiales</taxon>
        <taxon>Sphaerotilaceae</taxon>
        <taxon>Piscinibacter</taxon>
    </lineage>
</organism>
<dbReference type="KEGG" id="rgu:A4W93_29050"/>
<sequence>MGQTLWGNPSSASVAGVAWDWVELQEGVFAMADPLGLVTNLRLVGPKGEALSNMQVALYLNELVRTLPWQSEVSRALQSEQMMHATSH</sequence>
<proteinExistence type="predicted"/>
<dbReference type="RefSeq" id="WP_085753949.1">
    <property type="nucleotide sequence ID" value="NZ_BSPR01000022.1"/>
</dbReference>